<feature type="region of interest" description="Disordered" evidence="2">
    <location>
        <begin position="685"/>
        <end position="708"/>
    </location>
</feature>
<organism evidence="3">
    <name type="scientific">Trachysalambria curvirostris majanivirus</name>
    <dbReference type="NCBI Taxonomy" id="2984281"/>
    <lineage>
        <taxon>Viruses</taxon>
        <taxon>Viruses incertae sedis</taxon>
        <taxon>Naldaviricetes</taxon>
        <taxon>Nimaviridae</taxon>
    </lineage>
</organism>
<dbReference type="InterPro" id="IPR012295">
    <property type="entry name" value="TBP_dom_sf"/>
</dbReference>
<reference evidence="3" key="1">
    <citation type="submission" date="2022-10" db="EMBL/GenBank/DDBJ databases">
        <title>Genome sequences of endogenous nimaviruses in decapod crustaceans.</title>
        <authorList>
            <person name="Kawato S."/>
            <person name="Nozaki R."/>
            <person name="Kondo H."/>
            <person name="Hirono I."/>
        </authorList>
    </citation>
    <scope>NUCLEOTIDE SEQUENCE</scope>
    <source>
        <strain evidence="3">Ube2021</strain>
    </source>
</reference>
<dbReference type="EMBL" id="LC738879">
    <property type="protein sequence ID" value="BDT62957.1"/>
    <property type="molecule type" value="Genomic_DNA"/>
</dbReference>
<dbReference type="SUPFAM" id="SSF55945">
    <property type="entry name" value="TATA-box binding protein-like"/>
    <property type="match status" value="1"/>
</dbReference>
<dbReference type="Gene3D" id="3.30.310.10">
    <property type="entry name" value="TATA-Binding Protein"/>
    <property type="match status" value="2"/>
</dbReference>
<sequence length="708" mass="83160">MKDFLSRLANNHYSMDNLCIGIDIDFGKNKGISFSDSKLSRPHLIDKTTIVKSLNETSQKQFTALRLREEFPPCSILIFSMGSVIIVGLKKLGLTHLSVLQAVSAIADTQEYPITISNVEVVNVVSTFNLFKLDFLSLQEFFRNNMIAFTYVPDSFPGLFFKVLVPIRHLKEGETIGGYYTQVAKERENGDENAIKKNFRGKTVLVFQVGKCTILGVCGGDDIQVIFKMLFGFFWYFIDKSIYISKKHFIFYKNKYHIPPLSWYLMTDFFLRTAPNYKLNNKKVLSDLVNNNNNNSINNNDKENRKKIVEKVNYILSRKDRMLRCDTNFNYKDWILKHLIRKSNKHIKYKYIKPHQCQFERNLNKICAISLNDDKLNKEKPNFNILNRYFNLQDKRFITYKKINKYVPSNRVNRLFKGYKDYLPSQNNTNDNIRAILIPIDITENIDNKVWHRGYILSNKDKKLQEKRKKYKRIINKLDQFEEIYEFVEKTINKGKYKDIAEFLKLDPHVLSSLLFNELSITKDNLSNDIKYTNITPAQSFFNRELTKCDYSNDNVDDNRRGILDFILNDNYNNNQIPRSKYVTPHINIIEGGVNNGSMNIYLDIHAIEKFLDEQTYHGMLLSPLSNYRTQHHQSLQTRLTLENLKRKSIADLDYKLHQGPKNITNNFFFTCCKCKMVPHQLPQLKKSTNKRTKGNYYNNQTAKRKKK</sequence>
<evidence type="ECO:0000256" key="2">
    <source>
        <dbReference type="SAM" id="MobiDB-lite"/>
    </source>
</evidence>
<feature type="coiled-coil region" evidence="1">
    <location>
        <begin position="457"/>
        <end position="491"/>
    </location>
</feature>
<protein>
    <submittedName>
        <fullName evidence="3">Wsv303-like protein</fullName>
    </submittedName>
</protein>
<keyword evidence="1" id="KW-0175">Coiled coil</keyword>
<evidence type="ECO:0000256" key="1">
    <source>
        <dbReference type="SAM" id="Coils"/>
    </source>
</evidence>
<proteinExistence type="predicted"/>
<name>A0A9C7EYY4_9VIRU</name>
<evidence type="ECO:0000313" key="3">
    <source>
        <dbReference type="EMBL" id="BDT62957.1"/>
    </source>
</evidence>
<accession>A0A9C7EYY4</accession>